<keyword evidence="5 7" id="KW-0456">Lyase</keyword>
<name>A0ABS6JFW0_9BACI</name>
<dbReference type="Proteomes" id="UP000784880">
    <property type="component" value="Unassembled WGS sequence"/>
</dbReference>
<evidence type="ECO:0000256" key="4">
    <source>
        <dbReference type="ARBA" id="ARBA00023136"/>
    </source>
</evidence>
<dbReference type="InterPro" id="IPR003770">
    <property type="entry name" value="MLTG-like"/>
</dbReference>
<evidence type="ECO:0000313" key="9">
    <source>
        <dbReference type="Proteomes" id="UP000784880"/>
    </source>
</evidence>
<evidence type="ECO:0000256" key="1">
    <source>
        <dbReference type="ARBA" id="ARBA00022475"/>
    </source>
</evidence>
<dbReference type="Pfam" id="PF02618">
    <property type="entry name" value="YceG"/>
    <property type="match status" value="1"/>
</dbReference>
<dbReference type="CDD" id="cd08010">
    <property type="entry name" value="MltG_like"/>
    <property type="match status" value="1"/>
</dbReference>
<keyword evidence="1 7" id="KW-1003">Cell membrane</keyword>
<dbReference type="EC" id="4.2.2.29" evidence="7"/>
<evidence type="ECO:0000256" key="6">
    <source>
        <dbReference type="ARBA" id="ARBA00023316"/>
    </source>
</evidence>
<feature type="site" description="Important for catalytic activity" evidence="7">
    <location>
        <position position="228"/>
    </location>
</feature>
<comment type="catalytic activity">
    <reaction evidence="7">
        <text>a peptidoglycan chain = a peptidoglycan chain with N-acetyl-1,6-anhydromuramyl-[peptide] at the reducing end + a peptidoglycan chain with N-acetylglucosamine at the non-reducing end.</text>
        <dbReference type="EC" id="4.2.2.29"/>
    </reaction>
</comment>
<reference evidence="8 9" key="1">
    <citation type="submission" date="2021-06" db="EMBL/GenBank/DDBJ databases">
        <title>Bacillus sp. RD4P76, an endophyte from a halophyte.</title>
        <authorList>
            <person name="Sun J.-Q."/>
        </authorList>
    </citation>
    <scope>NUCLEOTIDE SEQUENCE [LARGE SCALE GENOMIC DNA]</scope>
    <source>
        <strain evidence="8 9">CGMCC 1.15917</strain>
    </source>
</reference>
<dbReference type="EMBL" id="JAHQCS010000101">
    <property type="protein sequence ID" value="MBU9712543.1"/>
    <property type="molecule type" value="Genomic_DNA"/>
</dbReference>
<gene>
    <name evidence="7 8" type="primary">mltG</name>
    <name evidence="8" type="ORF">KS419_12400</name>
</gene>
<sequence length="340" mass="38793">MICLLLIILGVAGGAYAGYHYVTGAIGPVDENDDEIVHVTIPIGSTSTGIGRILEENGVISDSSIFRYYVRFKNETGFQAGDYELTKSMNLDQIIDELKEGTIYQEYQLSFTIPEGRWLEDVITRIASETNLEEEELTEKVNDEEYLTELISRFEMLEDVILDEEIRWPLEGYMFPSRYDFVEEEIEVEQMIESMLRRTATVLTDNGAGSSDYSYHEILTIASIIEGEARNDEERLRISGVIENRLRIGMPLQMDPTVAYAHGEHFSRTLIEHTEFASPYNTYHINGLPIGPINNPGEASIRAALNPEDHKYLYFYHAPSGNVYFSETLDEHNRAVQQYR</sequence>
<dbReference type="HAMAP" id="MF_02065">
    <property type="entry name" value="MltG"/>
    <property type="match status" value="1"/>
</dbReference>
<evidence type="ECO:0000256" key="5">
    <source>
        <dbReference type="ARBA" id="ARBA00023239"/>
    </source>
</evidence>
<keyword evidence="6 7" id="KW-0961">Cell wall biogenesis/degradation</keyword>
<keyword evidence="9" id="KW-1185">Reference proteome</keyword>
<evidence type="ECO:0000256" key="7">
    <source>
        <dbReference type="HAMAP-Rule" id="MF_02065"/>
    </source>
</evidence>
<keyword evidence="4 7" id="KW-0472">Membrane</keyword>
<dbReference type="PANTHER" id="PTHR30518:SF2">
    <property type="entry name" value="ENDOLYTIC MUREIN TRANSGLYCOSYLASE"/>
    <property type="match status" value="1"/>
</dbReference>
<dbReference type="PANTHER" id="PTHR30518">
    <property type="entry name" value="ENDOLYTIC MUREIN TRANSGLYCOSYLASE"/>
    <property type="match status" value="1"/>
</dbReference>
<comment type="caution">
    <text evidence="8">The sequence shown here is derived from an EMBL/GenBank/DDBJ whole genome shotgun (WGS) entry which is preliminary data.</text>
</comment>
<keyword evidence="2 7" id="KW-0812">Transmembrane</keyword>
<protein>
    <recommendedName>
        <fullName evidence="7">Endolytic murein transglycosylase</fullName>
        <ecNumber evidence="7">4.2.2.29</ecNumber>
    </recommendedName>
    <alternativeName>
        <fullName evidence="7">Peptidoglycan lytic transglycosylase</fullName>
    </alternativeName>
    <alternativeName>
        <fullName evidence="7">Peptidoglycan polymerization terminase</fullName>
    </alternativeName>
</protein>
<organism evidence="8 9">
    <name type="scientific">Evansella tamaricis</name>
    <dbReference type="NCBI Taxonomy" id="2069301"/>
    <lineage>
        <taxon>Bacteria</taxon>
        <taxon>Bacillati</taxon>
        <taxon>Bacillota</taxon>
        <taxon>Bacilli</taxon>
        <taxon>Bacillales</taxon>
        <taxon>Bacillaceae</taxon>
        <taxon>Evansella</taxon>
    </lineage>
</organism>
<evidence type="ECO:0000256" key="3">
    <source>
        <dbReference type="ARBA" id="ARBA00022989"/>
    </source>
</evidence>
<evidence type="ECO:0000256" key="2">
    <source>
        <dbReference type="ARBA" id="ARBA00022692"/>
    </source>
</evidence>
<evidence type="ECO:0000313" key="8">
    <source>
        <dbReference type="EMBL" id="MBU9712543.1"/>
    </source>
</evidence>
<keyword evidence="3 7" id="KW-1133">Transmembrane helix</keyword>
<comment type="similarity">
    <text evidence="7">Belongs to the transglycosylase MltG family.</text>
</comment>
<proteinExistence type="inferred from homology"/>
<comment type="function">
    <text evidence="7">Functions as a peptidoglycan terminase that cleaves nascent peptidoglycan strands endolytically to terminate their elongation.</text>
</comment>
<accession>A0ABS6JFW0</accession>
<dbReference type="NCBIfam" id="TIGR00247">
    <property type="entry name" value="endolytic transglycosylase MltG"/>
    <property type="match status" value="1"/>
</dbReference>